<protein>
    <submittedName>
        <fullName evidence="2">Rod shape-determining protein MreD</fullName>
    </submittedName>
</protein>
<keyword evidence="1" id="KW-1133">Transmembrane helix</keyword>
<accession>A0A1G8NGM5</accession>
<proteinExistence type="predicted"/>
<evidence type="ECO:0000256" key="1">
    <source>
        <dbReference type="SAM" id="Phobius"/>
    </source>
</evidence>
<feature type="transmembrane region" description="Helical" evidence="1">
    <location>
        <begin position="64"/>
        <end position="84"/>
    </location>
</feature>
<keyword evidence="1" id="KW-0812">Transmembrane</keyword>
<reference evidence="2 3" key="1">
    <citation type="submission" date="2016-10" db="EMBL/GenBank/DDBJ databases">
        <authorList>
            <person name="de Groot N.N."/>
        </authorList>
    </citation>
    <scope>NUCLEOTIDE SEQUENCE [LARGE SCALE GENOMIC DNA]</scope>
    <source>
        <strain evidence="2 3">CGMCC 1.5058</strain>
    </source>
</reference>
<name>A0A1G8NGM5_9CLOT</name>
<dbReference type="RefSeq" id="WP_031575895.1">
    <property type="nucleotide sequence ID" value="NZ_DAMANS010000072.1"/>
</dbReference>
<feature type="transmembrane region" description="Helical" evidence="1">
    <location>
        <begin position="126"/>
        <end position="144"/>
    </location>
</feature>
<evidence type="ECO:0000313" key="2">
    <source>
        <dbReference type="EMBL" id="SDI79409.1"/>
    </source>
</evidence>
<feature type="transmembrane region" description="Helical" evidence="1">
    <location>
        <begin position="96"/>
        <end position="120"/>
    </location>
</feature>
<keyword evidence="1" id="KW-0472">Membrane</keyword>
<dbReference type="EMBL" id="FNDZ01000004">
    <property type="protein sequence ID" value="SDI79409.1"/>
    <property type="molecule type" value="Genomic_DNA"/>
</dbReference>
<dbReference type="AlphaFoldDB" id="A0A1G8NGM5"/>
<gene>
    <name evidence="2" type="ORF">SAMN05421804_104201</name>
</gene>
<dbReference type="Proteomes" id="UP000183255">
    <property type="component" value="Unassembled WGS sequence"/>
</dbReference>
<sequence>MRKIFIFLTVLLWLLLDQTLLPFLSVYESSGSLLFTFMGLFMLMTDEHDAFYVGLVTGIMQDLFFPYVFGLNTFLNVVIFLILSKIGLTLKEGKKTVPVLSVSIAQGVKTLIMILVLWIFGIKGNYFALIVMPLYTAALSMVLYRPSVSYSRIPIVKKEWRF</sequence>
<evidence type="ECO:0000313" key="3">
    <source>
        <dbReference type="Proteomes" id="UP000183255"/>
    </source>
</evidence>
<organism evidence="2 3">
    <name type="scientific">Proteiniclasticum ruminis</name>
    <dbReference type="NCBI Taxonomy" id="398199"/>
    <lineage>
        <taxon>Bacteria</taxon>
        <taxon>Bacillati</taxon>
        <taxon>Bacillota</taxon>
        <taxon>Clostridia</taxon>
        <taxon>Eubacteriales</taxon>
        <taxon>Clostridiaceae</taxon>
        <taxon>Proteiniclasticum</taxon>
    </lineage>
</organism>